<gene>
    <name evidence="6" type="ORF">ESCO_003240</name>
</gene>
<dbReference type="PANTHER" id="PTHR14742">
    <property type="entry name" value="RIBONUCLEASE P SUBUNIT P21"/>
    <property type="match status" value="1"/>
</dbReference>
<feature type="compositionally biased region" description="Basic and acidic residues" evidence="5">
    <location>
        <begin position="149"/>
        <end position="159"/>
    </location>
</feature>
<dbReference type="AlphaFoldDB" id="A0A0M8N0W8"/>
<feature type="compositionally biased region" description="Basic and acidic residues" evidence="5">
    <location>
        <begin position="166"/>
        <end position="180"/>
    </location>
</feature>
<keyword evidence="7" id="KW-1185">Reference proteome</keyword>
<dbReference type="Pfam" id="PF04032">
    <property type="entry name" value="Rpr2"/>
    <property type="match status" value="1"/>
</dbReference>
<dbReference type="PANTHER" id="PTHR14742:SF0">
    <property type="entry name" value="RIBONUCLEASE P PROTEIN SUBUNIT P21"/>
    <property type="match status" value="1"/>
</dbReference>
<evidence type="ECO:0000256" key="3">
    <source>
        <dbReference type="ARBA" id="ARBA00022833"/>
    </source>
</evidence>
<feature type="region of interest" description="Disordered" evidence="5">
    <location>
        <begin position="41"/>
        <end position="61"/>
    </location>
</feature>
<comment type="similarity">
    <text evidence="4">Belongs to the eukaryotic/archaeal RNase P protein component 4 family.</text>
</comment>
<feature type="region of interest" description="Disordered" evidence="5">
    <location>
        <begin position="142"/>
        <end position="180"/>
    </location>
</feature>
<evidence type="ECO:0000313" key="7">
    <source>
        <dbReference type="Proteomes" id="UP000053831"/>
    </source>
</evidence>
<keyword evidence="2" id="KW-0479">Metal-binding</keyword>
<evidence type="ECO:0000313" key="6">
    <source>
        <dbReference type="EMBL" id="KOS17670.1"/>
    </source>
</evidence>
<dbReference type="GO" id="GO:0008033">
    <property type="term" value="P:tRNA processing"/>
    <property type="evidence" value="ECO:0007669"/>
    <property type="project" value="UniProtKB-KW"/>
</dbReference>
<dbReference type="InterPro" id="IPR007175">
    <property type="entry name" value="Rpr2/Snm1/Rpp21"/>
</dbReference>
<accession>A0A0M8N0W8</accession>
<dbReference type="STRING" id="150374.A0A0M8N0W8"/>
<protein>
    <submittedName>
        <fullName evidence="6">Ribonuclease P protein subunit rpr2</fullName>
    </submittedName>
</protein>
<reference evidence="6 7" key="1">
    <citation type="submission" date="2015-07" db="EMBL/GenBank/DDBJ databases">
        <title>The genome of the fungus Escovopsis weberi, a specialized disease agent of ant agriculture.</title>
        <authorList>
            <person name="de Man T.J."/>
            <person name="Stajich J.E."/>
            <person name="Kubicek C.P."/>
            <person name="Chenthamara K."/>
            <person name="Atanasova L."/>
            <person name="Druzhinina I.S."/>
            <person name="Birnbaum S."/>
            <person name="Barribeau S.M."/>
            <person name="Teiling C."/>
            <person name="Suen G."/>
            <person name="Currie C."/>
            <person name="Gerardo N.M."/>
        </authorList>
    </citation>
    <scope>NUCLEOTIDE SEQUENCE [LARGE SCALE GENOMIC DNA]</scope>
</reference>
<evidence type="ECO:0000256" key="5">
    <source>
        <dbReference type="SAM" id="MobiDB-lite"/>
    </source>
</evidence>
<keyword evidence="3" id="KW-0862">Zinc</keyword>
<evidence type="ECO:0000256" key="1">
    <source>
        <dbReference type="ARBA" id="ARBA00022694"/>
    </source>
</evidence>
<dbReference type="Proteomes" id="UP000053831">
    <property type="component" value="Unassembled WGS sequence"/>
</dbReference>
<comment type="caution">
    <text evidence="6">The sequence shown here is derived from an EMBL/GenBank/DDBJ whole genome shotgun (WGS) entry which is preliminary data.</text>
</comment>
<keyword evidence="1" id="KW-0819">tRNA processing</keyword>
<evidence type="ECO:0000256" key="2">
    <source>
        <dbReference type="ARBA" id="ARBA00022723"/>
    </source>
</evidence>
<sequence length="180" mass="19564">MAKAKAKAKGAASSVQNRHIYTRASYLYQAASYLASRSLSRAPEAGGPSEAGDAEDGPKKRQALMNTSRRFVSDMRSITLKTQIRCTPAVKRSICKFCDTLQIEGTTCRSVVENASRGGRKPWADVLVVRCQTCGNAKRFPVGAAKQTKRGERAKKPEGAAEAPDVEDRGLRKMSIDEGR</sequence>
<dbReference type="EMBL" id="LGSR01000022">
    <property type="protein sequence ID" value="KOS17670.1"/>
    <property type="molecule type" value="Genomic_DNA"/>
</dbReference>
<dbReference type="OrthoDB" id="128536at2759"/>
<evidence type="ECO:0000256" key="4">
    <source>
        <dbReference type="ARBA" id="ARBA00038402"/>
    </source>
</evidence>
<organism evidence="6 7">
    <name type="scientific">Escovopsis weberi</name>
    <dbReference type="NCBI Taxonomy" id="150374"/>
    <lineage>
        <taxon>Eukaryota</taxon>
        <taxon>Fungi</taxon>
        <taxon>Dikarya</taxon>
        <taxon>Ascomycota</taxon>
        <taxon>Pezizomycotina</taxon>
        <taxon>Sordariomycetes</taxon>
        <taxon>Hypocreomycetidae</taxon>
        <taxon>Hypocreales</taxon>
        <taxon>Hypocreaceae</taxon>
        <taxon>Escovopsis</taxon>
    </lineage>
</organism>
<dbReference type="GO" id="GO:0046872">
    <property type="term" value="F:metal ion binding"/>
    <property type="evidence" value="ECO:0007669"/>
    <property type="project" value="UniProtKB-KW"/>
</dbReference>
<dbReference type="GO" id="GO:0005655">
    <property type="term" value="C:nucleolar ribonuclease P complex"/>
    <property type="evidence" value="ECO:0007669"/>
    <property type="project" value="TreeGrafter"/>
</dbReference>
<dbReference type="Gene3D" id="6.20.50.20">
    <property type="match status" value="1"/>
</dbReference>
<proteinExistence type="inferred from homology"/>
<name>A0A0M8N0W8_ESCWE</name>